<dbReference type="PRINTS" id="PR00455">
    <property type="entry name" value="HTHTETR"/>
</dbReference>
<organism evidence="7 8">
    <name type="scientific">Catenuloplanes nepalensis</name>
    <dbReference type="NCBI Taxonomy" id="587533"/>
    <lineage>
        <taxon>Bacteria</taxon>
        <taxon>Bacillati</taxon>
        <taxon>Actinomycetota</taxon>
        <taxon>Actinomycetes</taxon>
        <taxon>Micromonosporales</taxon>
        <taxon>Micromonosporaceae</taxon>
        <taxon>Catenuloplanes</taxon>
    </lineage>
</organism>
<reference evidence="7 8" key="1">
    <citation type="submission" date="2023-07" db="EMBL/GenBank/DDBJ databases">
        <title>Sequencing the genomes of 1000 actinobacteria strains.</title>
        <authorList>
            <person name="Klenk H.-P."/>
        </authorList>
    </citation>
    <scope>NUCLEOTIDE SEQUENCE [LARGE SCALE GENOMIC DNA]</scope>
    <source>
        <strain evidence="7 8">DSM 44710</strain>
    </source>
</reference>
<dbReference type="Gene3D" id="1.10.357.10">
    <property type="entry name" value="Tetracycline Repressor, domain 2"/>
    <property type="match status" value="1"/>
</dbReference>
<dbReference type="InterPro" id="IPR039538">
    <property type="entry name" value="BetI_C"/>
</dbReference>
<evidence type="ECO:0000259" key="6">
    <source>
        <dbReference type="PROSITE" id="PS50977"/>
    </source>
</evidence>
<dbReference type="InterPro" id="IPR001647">
    <property type="entry name" value="HTH_TetR"/>
</dbReference>
<keyword evidence="1" id="KW-0678">Repressor</keyword>
<sequence>MGNRDALLSAAHSCVVTKGFNHTSARDVTAEAGVSLAAIGYHFGSTEALLTEAVLRGIGDWAQDLGHLLTDDPAPAGETPRERFTRVWAAVLASFEDHRKILAASYAVMARADDLPDVRRRLSEGIDTARRTLATLLAGIDPATDPERTRQVGSLYYAILGGLLTQWLVDPDSTPSATDLTAALTHLRV</sequence>
<accession>A0ABT9MZ08</accession>
<keyword evidence="3 5" id="KW-0238">DNA-binding</keyword>
<evidence type="ECO:0000256" key="5">
    <source>
        <dbReference type="PROSITE-ProRule" id="PRU00335"/>
    </source>
</evidence>
<proteinExistence type="predicted"/>
<evidence type="ECO:0000256" key="3">
    <source>
        <dbReference type="ARBA" id="ARBA00023125"/>
    </source>
</evidence>
<dbReference type="SUPFAM" id="SSF48498">
    <property type="entry name" value="Tetracyclin repressor-like, C-terminal domain"/>
    <property type="match status" value="1"/>
</dbReference>
<feature type="domain" description="HTH tetR-type" evidence="6">
    <location>
        <begin position="1"/>
        <end position="61"/>
    </location>
</feature>
<keyword evidence="8" id="KW-1185">Reference proteome</keyword>
<evidence type="ECO:0000256" key="1">
    <source>
        <dbReference type="ARBA" id="ARBA00022491"/>
    </source>
</evidence>
<dbReference type="Pfam" id="PF13977">
    <property type="entry name" value="TetR_C_6"/>
    <property type="match status" value="1"/>
</dbReference>
<dbReference type="EMBL" id="JAUSRA010000001">
    <property type="protein sequence ID" value="MDP9796685.1"/>
    <property type="molecule type" value="Genomic_DNA"/>
</dbReference>
<dbReference type="PANTHER" id="PTHR30055:SF219">
    <property type="entry name" value="TRANSCRIPTIONAL REGULATORY PROTEIN"/>
    <property type="match status" value="1"/>
</dbReference>
<dbReference type="InterPro" id="IPR050109">
    <property type="entry name" value="HTH-type_TetR-like_transc_reg"/>
</dbReference>
<keyword evidence="4" id="KW-0804">Transcription</keyword>
<dbReference type="InterPro" id="IPR036271">
    <property type="entry name" value="Tet_transcr_reg_TetR-rel_C_sf"/>
</dbReference>
<evidence type="ECO:0000256" key="2">
    <source>
        <dbReference type="ARBA" id="ARBA00023015"/>
    </source>
</evidence>
<protein>
    <submittedName>
        <fullName evidence="7">AcrR family transcriptional regulator</fullName>
    </submittedName>
</protein>
<comment type="caution">
    <text evidence="7">The sequence shown here is derived from an EMBL/GenBank/DDBJ whole genome shotgun (WGS) entry which is preliminary data.</text>
</comment>
<dbReference type="PANTHER" id="PTHR30055">
    <property type="entry name" value="HTH-TYPE TRANSCRIPTIONAL REGULATOR RUTR"/>
    <property type="match status" value="1"/>
</dbReference>
<dbReference type="SUPFAM" id="SSF46689">
    <property type="entry name" value="Homeodomain-like"/>
    <property type="match status" value="1"/>
</dbReference>
<evidence type="ECO:0000313" key="7">
    <source>
        <dbReference type="EMBL" id="MDP9796685.1"/>
    </source>
</evidence>
<feature type="DNA-binding region" description="H-T-H motif" evidence="5">
    <location>
        <begin position="24"/>
        <end position="43"/>
    </location>
</feature>
<dbReference type="Proteomes" id="UP001240984">
    <property type="component" value="Unassembled WGS sequence"/>
</dbReference>
<dbReference type="RefSeq" id="WP_306833448.1">
    <property type="nucleotide sequence ID" value="NZ_JAUSRA010000001.1"/>
</dbReference>
<keyword evidence="2" id="KW-0805">Transcription regulation</keyword>
<evidence type="ECO:0000256" key="4">
    <source>
        <dbReference type="ARBA" id="ARBA00023163"/>
    </source>
</evidence>
<dbReference type="InterPro" id="IPR009057">
    <property type="entry name" value="Homeodomain-like_sf"/>
</dbReference>
<dbReference type="PROSITE" id="PS50977">
    <property type="entry name" value="HTH_TETR_2"/>
    <property type="match status" value="1"/>
</dbReference>
<evidence type="ECO:0000313" key="8">
    <source>
        <dbReference type="Proteomes" id="UP001240984"/>
    </source>
</evidence>
<dbReference type="Pfam" id="PF00440">
    <property type="entry name" value="TetR_N"/>
    <property type="match status" value="1"/>
</dbReference>
<gene>
    <name evidence="7" type="ORF">J2S43_005197</name>
</gene>
<name>A0ABT9MZ08_9ACTN</name>